<organism evidence="3 4">
    <name type="scientific">Calocera viscosa (strain TUFC12733)</name>
    <dbReference type="NCBI Taxonomy" id="1330018"/>
    <lineage>
        <taxon>Eukaryota</taxon>
        <taxon>Fungi</taxon>
        <taxon>Dikarya</taxon>
        <taxon>Basidiomycota</taxon>
        <taxon>Agaricomycotina</taxon>
        <taxon>Dacrymycetes</taxon>
        <taxon>Dacrymycetales</taxon>
        <taxon>Dacrymycetaceae</taxon>
        <taxon>Calocera</taxon>
    </lineage>
</organism>
<evidence type="ECO:0000313" key="4">
    <source>
        <dbReference type="Proteomes" id="UP000076738"/>
    </source>
</evidence>
<dbReference type="EMBL" id="KV417310">
    <property type="protein sequence ID" value="KZO92465.1"/>
    <property type="molecule type" value="Genomic_DNA"/>
</dbReference>
<dbReference type="Pfam" id="PF07714">
    <property type="entry name" value="PK_Tyr_Ser-Thr"/>
    <property type="match status" value="1"/>
</dbReference>
<feature type="domain" description="Protein kinase" evidence="1">
    <location>
        <begin position="72"/>
        <end position="361"/>
    </location>
</feature>
<dbReference type="SMART" id="SM00220">
    <property type="entry name" value="S_TKc"/>
    <property type="match status" value="1"/>
</dbReference>
<dbReference type="PANTHER" id="PTHR44329">
    <property type="entry name" value="SERINE/THREONINE-PROTEIN KINASE TNNI3K-RELATED"/>
    <property type="match status" value="1"/>
</dbReference>
<dbReference type="SUPFAM" id="SSF56112">
    <property type="entry name" value="Protein kinase-like (PK-like)"/>
    <property type="match status" value="1"/>
</dbReference>
<dbReference type="PROSITE" id="PS50011">
    <property type="entry name" value="PROTEIN_KINASE_DOM"/>
    <property type="match status" value="1"/>
</dbReference>
<dbReference type="Proteomes" id="UP000076738">
    <property type="component" value="Unassembled WGS sequence"/>
</dbReference>
<dbReference type="GO" id="GO:0000981">
    <property type="term" value="F:DNA-binding transcription factor activity, RNA polymerase II-specific"/>
    <property type="evidence" value="ECO:0007669"/>
    <property type="project" value="InterPro"/>
</dbReference>
<sequence length="367" mass="41608">MAVNGTGPPDGLSSLDCIHCNIRRLRCDRCLPSCGTCQASDHSMKCIYGWTLGKHIYDLFPLDMDLNDDIELDSQESVHSTRTARVYRGERVGRGLVAVKVLWESAAAGRLLQLTVRESWTWSRLQHDNIVPLWGIADLSRILGASTQLCMISPWMVNGNIMEYLESNPDANRLRLLWDIVKGVDYLHRLKPNQIIHGDLKGNNVLVDITVHGPRARLTDFGLSYAVQELSGQYGLDSTTTSHRGNPRWLAFERLDPHKFGAMNSQDAHSTQSDVFEMMRTFFQVLTGRPPFHELTNEVAVINAVHQGQNPARPSESITWLSDSMWALMMRSWNEDRKERPPVSVIWDLIESTVLEHAPWMCNTFKA</sequence>
<dbReference type="PROSITE" id="PS50048">
    <property type="entry name" value="ZN2_CY6_FUNGAL_2"/>
    <property type="match status" value="1"/>
</dbReference>
<dbReference type="InterPro" id="IPR051681">
    <property type="entry name" value="Ser/Thr_Kinases-Pseudokinases"/>
</dbReference>
<gene>
    <name evidence="3" type="ORF">CALVIDRAFT_306654</name>
</gene>
<dbReference type="InterPro" id="IPR000719">
    <property type="entry name" value="Prot_kinase_dom"/>
</dbReference>
<dbReference type="CDD" id="cd00067">
    <property type="entry name" value="GAL4"/>
    <property type="match status" value="1"/>
</dbReference>
<dbReference type="STRING" id="1330018.A0A167IAZ3"/>
<evidence type="ECO:0000313" key="3">
    <source>
        <dbReference type="EMBL" id="KZO92465.1"/>
    </source>
</evidence>
<dbReference type="InterPro" id="IPR001245">
    <property type="entry name" value="Ser-Thr/Tyr_kinase_cat_dom"/>
</dbReference>
<dbReference type="OrthoDB" id="4062651at2759"/>
<name>A0A167IAZ3_CALVF</name>
<dbReference type="Gene3D" id="1.10.510.10">
    <property type="entry name" value="Transferase(Phosphotransferase) domain 1"/>
    <property type="match status" value="1"/>
</dbReference>
<feature type="domain" description="Zn(2)-C6 fungal-type" evidence="2">
    <location>
        <begin position="16"/>
        <end position="48"/>
    </location>
</feature>
<evidence type="ECO:0000259" key="1">
    <source>
        <dbReference type="PROSITE" id="PS50011"/>
    </source>
</evidence>
<dbReference type="InterPro" id="IPR036864">
    <property type="entry name" value="Zn2-C6_fun-type_DNA-bd_sf"/>
</dbReference>
<reference evidence="3 4" key="1">
    <citation type="journal article" date="2016" name="Mol. Biol. Evol.">
        <title>Comparative Genomics of Early-Diverging Mushroom-Forming Fungi Provides Insights into the Origins of Lignocellulose Decay Capabilities.</title>
        <authorList>
            <person name="Nagy L.G."/>
            <person name="Riley R."/>
            <person name="Tritt A."/>
            <person name="Adam C."/>
            <person name="Daum C."/>
            <person name="Floudas D."/>
            <person name="Sun H."/>
            <person name="Yadav J.S."/>
            <person name="Pangilinan J."/>
            <person name="Larsson K.H."/>
            <person name="Matsuura K."/>
            <person name="Barry K."/>
            <person name="Labutti K."/>
            <person name="Kuo R."/>
            <person name="Ohm R.A."/>
            <person name="Bhattacharya S.S."/>
            <person name="Shirouzu T."/>
            <person name="Yoshinaga Y."/>
            <person name="Martin F.M."/>
            <person name="Grigoriev I.V."/>
            <person name="Hibbett D.S."/>
        </authorList>
    </citation>
    <scope>NUCLEOTIDE SEQUENCE [LARGE SCALE GENOMIC DNA]</scope>
    <source>
        <strain evidence="3 4">TUFC12733</strain>
    </source>
</reference>
<dbReference type="PROSITE" id="PS00108">
    <property type="entry name" value="PROTEIN_KINASE_ST"/>
    <property type="match status" value="1"/>
</dbReference>
<proteinExistence type="predicted"/>
<keyword evidence="3" id="KW-0808">Transferase</keyword>
<dbReference type="GO" id="GO:0005524">
    <property type="term" value="F:ATP binding"/>
    <property type="evidence" value="ECO:0007669"/>
    <property type="project" value="InterPro"/>
</dbReference>
<accession>A0A167IAZ3</accession>
<dbReference type="AlphaFoldDB" id="A0A167IAZ3"/>
<protein>
    <submittedName>
        <fullName evidence="3">Kinase-like protein</fullName>
    </submittedName>
</protein>
<dbReference type="Gene3D" id="4.10.240.10">
    <property type="entry name" value="Zn(2)-C6 fungal-type DNA-binding domain"/>
    <property type="match status" value="1"/>
</dbReference>
<dbReference type="GO" id="GO:0008270">
    <property type="term" value="F:zinc ion binding"/>
    <property type="evidence" value="ECO:0007669"/>
    <property type="project" value="InterPro"/>
</dbReference>
<dbReference type="InterPro" id="IPR008271">
    <property type="entry name" value="Ser/Thr_kinase_AS"/>
</dbReference>
<dbReference type="GO" id="GO:0004674">
    <property type="term" value="F:protein serine/threonine kinase activity"/>
    <property type="evidence" value="ECO:0007669"/>
    <property type="project" value="TreeGrafter"/>
</dbReference>
<dbReference type="SUPFAM" id="SSF57701">
    <property type="entry name" value="Zn2/Cys6 DNA-binding domain"/>
    <property type="match status" value="1"/>
</dbReference>
<dbReference type="InterPro" id="IPR011009">
    <property type="entry name" value="Kinase-like_dom_sf"/>
</dbReference>
<evidence type="ECO:0000259" key="2">
    <source>
        <dbReference type="PROSITE" id="PS50048"/>
    </source>
</evidence>
<dbReference type="InterPro" id="IPR001138">
    <property type="entry name" value="Zn2Cys6_DnaBD"/>
</dbReference>
<keyword evidence="3" id="KW-0418">Kinase</keyword>
<keyword evidence="4" id="KW-1185">Reference proteome</keyword>